<accession>A0A559K7Q0</accession>
<keyword evidence="3" id="KW-0804">Transcription</keyword>
<dbReference type="PANTHER" id="PTHR30146:SF109">
    <property type="entry name" value="HTH-TYPE TRANSCRIPTIONAL REGULATOR GALS"/>
    <property type="match status" value="1"/>
</dbReference>
<organism evidence="5 6">
    <name type="scientific">Paenibacillus cremeus</name>
    <dbReference type="NCBI Taxonomy" id="2163881"/>
    <lineage>
        <taxon>Bacteria</taxon>
        <taxon>Bacillati</taxon>
        <taxon>Bacillota</taxon>
        <taxon>Bacilli</taxon>
        <taxon>Bacillales</taxon>
        <taxon>Paenibacillaceae</taxon>
        <taxon>Paenibacillus</taxon>
    </lineage>
</organism>
<keyword evidence="6" id="KW-1185">Reference proteome</keyword>
<evidence type="ECO:0000313" key="6">
    <source>
        <dbReference type="Proteomes" id="UP000317036"/>
    </source>
</evidence>
<dbReference type="Gene3D" id="1.10.260.40">
    <property type="entry name" value="lambda repressor-like DNA-binding domains"/>
    <property type="match status" value="1"/>
</dbReference>
<keyword evidence="2" id="KW-0238">DNA-binding</keyword>
<evidence type="ECO:0000256" key="2">
    <source>
        <dbReference type="ARBA" id="ARBA00023125"/>
    </source>
</evidence>
<protein>
    <submittedName>
        <fullName evidence="5">LacI family transcriptional regulator</fullName>
    </submittedName>
</protein>
<dbReference type="PANTHER" id="PTHR30146">
    <property type="entry name" value="LACI-RELATED TRANSCRIPTIONAL REPRESSOR"/>
    <property type="match status" value="1"/>
</dbReference>
<dbReference type="SUPFAM" id="SSF47413">
    <property type="entry name" value="lambda repressor-like DNA-binding domains"/>
    <property type="match status" value="1"/>
</dbReference>
<dbReference type="GO" id="GO:0003700">
    <property type="term" value="F:DNA-binding transcription factor activity"/>
    <property type="evidence" value="ECO:0007669"/>
    <property type="project" value="TreeGrafter"/>
</dbReference>
<dbReference type="Pfam" id="PF00356">
    <property type="entry name" value="LacI"/>
    <property type="match status" value="1"/>
</dbReference>
<evidence type="ECO:0000259" key="4">
    <source>
        <dbReference type="PROSITE" id="PS50932"/>
    </source>
</evidence>
<dbReference type="Pfam" id="PF13377">
    <property type="entry name" value="Peripla_BP_3"/>
    <property type="match status" value="1"/>
</dbReference>
<dbReference type="Gene3D" id="3.40.50.2300">
    <property type="match status" value="2"/>
</dbReference>
<dbReference type="CDD" id="cd01392">
    <property type="entry name" value="HTH_LacI"/>
    <property type="match status" value="1"/>
</dbReference>
<dbReference type="OrthoDB" id="9775106at2"/>
<gene>
    <name evidence="5" type="ORF">FPZ49_20615</name>
</gene>
<evidence type="ECO:0000313" key="5">
    <source>
        <dbReference type="EMBL" id="TVY08152.1"/>
    </source>
</evidence>
<proteinExistence type="predicted"/>
<dbReference type="InterPro" id="IPR028082">
    <property type="entry name" value="Peripla_BP_I"/>
</dbReference>
<reference evidence="5 6" key="1">
    <citation type="submission" date="2019-07" db="EMBL/GenBank/DDBJ databases">
        <authorList>
            <person name="Kim J."/>
        </authorList>
    </citation>
    <scope>NUCLEOTIDE SEQUENCE [LARGE SCALE GENOMIC DNA]</scope>
    <source>
        <strain evidence="5 6">JC52</strain>
    </source>
</reference>
<name>A0A559K7Q0_9BACL</name>
<dbReference type="EMBL" id="VNJI01000027">
    <property type="protein sequence ID" value="TVY08152.1"/>
    <property type="molecule type" value="Genomic_DNA"/>
</dbReference>
<evidence type="ECO:0000256" key="3">
    <source>
        <dbReference type="ARBA" id="ARBA00023163"/>
    </source>
</evidence>
<dbReference type="RefSeq" id="WP_144850409.1">
    <property type="nucleotide sequence ID" value="NZ_VNJI01000027.1"/>
</dbReference>
<dbReference type="InterPro" id="IPR046335">
    <property type="entry name" value="LacI/GalR-like_sensor"/>
</dbReference>
<dbReference type="CDD" id="cd06267">
    <property type="entry name" value="PBP1_LacI_sugar_binding-like"/>
    <property type="match status" value="1"/>
</dbReference>
<keyword evidence="1" id="KW-0805">Transcription regulation</keyword>
<dbReference type="Proteomes" id="UP000317036">
    <property type="component" value="Unassembled WGS sequence"/>
</dbReference>
<evidence type="ECO:0000256" key="1">
    <source>
        <dbReference type="ARBA" id="ARBA00023015"/>
    </source>
</evidence>
<dbReference type="GO" id="GO:0000976">
    <property type="term" value="F:transcription cis-regulatory region binding"/>
    <property type="evidence" value="ECO:0007669"/>
    <property type="project" value="TreeGrafter"/>
</dbReference>
<sequence>MATIKDVAKRAGVALSTASCALNGDDKVKPSTRLKVLEAAKELNYQKNGFATDLKRTTTKTIAVIVEGFSGPFFSQLLKGLHEVVSQRGYDLIACSSNVGQDSTAVKYLKEKRTDGAIVLHHNISEQLISESAREGFPIIVLNRPLELDNIASVYTDDFSGGQMGADYLIGLGHTRIAFVGGSPKSQANDRRYAGFLTSLTNHGLQEQSKWNVHGDFTRIGGYQATKMLVLQGDLPTAIFYANDEMAIGALEAFKELGIQVPRDISIIGYDNSELSEFVNPTLTTLKQPKYEMGILAAHLMFQALGGEKLNHKYKLPVELIERNSCRKL</sequence>
<feature type="domain" description="HTH lacI-type" evidence="4">
    <location>
        <begin position="2"/>
        <end position="56"/>
    </location>
</feature>
<dbReference type="AlphaFoldDB" id="A0A559K7Q0"/>
<dbReference type="PROSITE" id="PS50932">
    <property type="entry name" value="HTH_LACI_2"/>
    <property type="match status" value="1"/>
</dbReference>
<dbReference type="SUPFAM" id="SSF53822">
    <property type="entry name" value="Periplasmic binding protein-like I"/>
    <property type="match status" value="1"/>
</dbReference>
<dbReference type="SMART" id="SM00354">
    <property type="entry name" value="HTH_LACI"/>
    <property type="match status" value="1"/>
</dbReference>
<dbReference type="InterPro" id="IPR010982">
    <property type="entry name" value="Lambda_DNA-bd_dom_sf"/>
</dbReference>
<comment type="caution">
    <text evidence="5">The sequence shown here is derived from an EMBL/GenBank/DDBJ whole genome shotgun (WGS) entry which is preliminary data.</text>
</comment>
<dbReference type="InterPro" id="IPR000843">
    <property type="entry name" value="HTH_LacI"/>
</dbReference>